<proteinExistence type="predicted"/>
<dbReference type="InterPro" id="IPR013762">
    <property type="entry name" value="Integrase-like_cat_sf"/>
</dbReference>
<gene>
    <name evidence="2" type="ORF">ENW66_04595</name>
</gene>
<dbReference type="AlphaFoldDB" id="A0A7C3M997"/>
<dbReference type="GO" id="GO:0006310">
    <property type="term" value="P:DNA recombination"/>
    <property type="evidence" value="ECO:0007669"/>
    <property type="project" value="InterPro"/>
</dbReference>
<evidence type="ECO:0000259" key="1">
    <source>
        <dbReference type="Pfam" id="PF16795"/>
    </source>
</evidence>
<accession>A0A7C3M997</accession>
<sequence>MKDYLSAIDRYLVKGVKEPKDMDDVIQSKATAKGLRNFLNFLEDQYYITELGGYSLDLWRNHMPIEASYERKDTIFLTNEQVAEAYELIKEKWKDEATEILFKLVVFSGIRFEHAYRLINTFDKRKLIIEDNIAYYPIQDLTKGKKQGYFAFMPVEFAKKLRKFDKLLKSNSYENRLQPTRWKPPRDNPTCVVRLRSWFQNFAIDNGLRTEAVRFIVGHSPATVGEAHYYDMLKIAREEYKKIVDKFPIPP</sequence>
<feature type="domain" description="Integrase SSV1 C-terminal" evidence="1">
    <location>
        <begin position="75"/>
        <end position="246"/>
    </location>
</feature>
<organism evidence="2">
    <name type="scientific">Archaeoglobus fulgidus</name>
    <dbReference type="NCBI Taxonomy" id="2234"/>
    <lineage>
        <taxon>Archaea</taxon>
        <taxon>Methanobacteriati</taxon>
        <taxon>Methanobacteriota</taxon>
        <taxon>Archaeoglobi</taxon>
        <taxon>Archaeoglobales</taxon>
        <taxon>Archaeoglobaceae</taxon>
        <taxon>Archaeoglobus</taxon>
    </lineage>
</organism>
<reference evidence="2" key="1">
    <citation type="journal article" date="2020" name="mSystems">
        <title>Genome- and Community-Level Interaction Insights into Carbon Utilization and Element Cycling Functions of Hydrothermarchaeota in Hydrothermal Sediment.</title>
        <authorList>
            <person name="Zhou Z."/>
            <person name="Liu Y."/>
            <person name="Xu W."/>
            <person name="Pan J."/>
            <person name="Luo Z.H."/>
            <person name="Li M."/>
        </authorList>
    </citation>
    <scope>NUCLEOTIDE SEQUENCE [LARGE SCALE GENOMIC DNA]</scope>
    <source>
        <strain evidence="2">SpSt-87</strain>
    </source>
</reference>
<name>A0A7C3M997_ARCFL</name>
<dbReference type="EMBL" id="DTLB01000025">
    <property type="protein sequence ID" value="HFW32214.1"/>
    <property type="molecule type" value="Genomic_DNA"/>
</dbReference>
<dbReference type="GO" id="GO:0015074">
    <property type="term" value="P:DNA integration"/>
    <property type="evidence" value="ECO:0007669"/>
    <property type="project" value="InterPro"/>
</dbReference>
<comment type="caution">
    <text evidence="2">The sequence shown here is derived from an EMBL/GenBank/DDBJ whole genome shotgun (WGS) entry which is preliminary data.</text>
</comment>
<dbReference type="Pfam" id="PF16795">
    <property type="entry name" value="Phage_integr_3"/>
    <property type="match status" value="1"/>
</dbReference>
<dbReference type="InterPro" id="IPR031857">
    <property type="entry name" value="Integrase_SSV1_C"/>
</dbReference>
<evidence type="ECO:0000313" key="2">
    <source>
        <dbReference type="EMBL" id="HFW32214.1"/>
    </source>
</evidence>
<dbReference type="GO" id="GO:0003677">
    <property type="term" value="F:DNA binding"/>
    <property type="evidence" value="ECO:0007669"/>
    <property type="project" value="InterPro"/>
</dbReference>
<dbReference type="Gene3D" id="1.10.443.10">
    <property type="entry name" value="Intergrase catalytic core"/>
    <property type="match status" value="1"/>
</dbReference>
<protein>
    <recommendedName>
        <fullName evidence="1">Integrase SSV1 C-terminal domain-containing protein</fullName>
    </recommendedName>
</protein>